<evidence type="ECO:0000313" key="1">
    <source>
        <dbReference type="EMBL" id="MBM7691425.1"/>
    </source>
</evidence>
<reference evidence="1 2" key="1">
    <citation type="submission" date="2021-01" db="EMBL/GenBank/DDBJ databases">
        <title>Genomic Encyclopedia of Type Strains, Phase IV (KMG-IV): sequencing the most valuable type-strain genomes for metagenomic binning, comparative biology and taxonomic classification.</title>
        <authorList>
            <person name="Goeker M."/>
        </authorList>
    </citation>
    <scope>NUCLEOTIDE SEQUENCE [LARGE SCALE GENOMIC DNA]</scope>
    <source>
        <strain evidence="1 2">DSM 105482</strain>
    </source>
</reference>
<accession>A0ABS2QEG4</accession>
<comment type="caution">
    <text evidence="1">The sequence shown here is derived from an EMBL/GenBank/DDBJ whole genome shotgun (WGS) entry which is preliminary data.</text>
</comment>
<dbReference type="EMBL" id="JAFBFI010000002">
    <property type="protein sequence ID" value="MBM7691425.1"/>
    <property type="molecule type" value="Genomic_DNA"/>
</dbReference>
<dbReference type="Proteomes" id="UP000823486">
    <property type="component" value="Unassembled WGS sequence"/>
</dbReference>
<proteinExistence type="predicted"/>
<name>A0ABS2QEG4_9BACI</name>
<gene>
    <name evidence="1" type="ORF">JOC77_000830</name>
</gene>
<keyword evidence="2" id="KW-1185">Reference proteome</keyword>
<dbReference type="RefSeq" id="WP_204538899.1">
    <property type="nucleotide sequence ID" value="NZ_JAFBFI010000002.1"/>
</dbReference>
<sequence length="72" mass="8145">MGRFSYTILPTKALSGFVIANISRFKKSELLEVMGTDYILLAKAKGIGGTYIMPRIRLAEKKYITPFETMRP</sequence>
<organism evidence="1 2">
    <name type="scientific">Peribacillus deserti</name>
    <dbReference type="NCBI Taxonomy" id="673318"/>
    <lineage>
        <taxon>Bacteria</taxon>
        <taxon>Bacillati</taxon>
        <taxon>Bacillota</taxon>
        <taxon>Bacilli</taxon>
        <taxon>Bacillales</taxon>
        <taxon>Bacillaceae</taxon>
        <taxon>Peribacillus</taxon>
    </lineage>
</organism>
<protein>
    <submittedName>
        <fullName evidence="1">ABC-type dipeptide/oligopeptide/nickel transport system permease component</fullName>
    </submittedName>
</protein>
<evidence type="ECO:0000313" key="2">
    <source>
        <dbReference type="Proteomes" id="UP000823486"/>
    </source>
</evidence>